<keyword evidence="4" id="KW-1185">Reference proteome</keyword>
<accession>A0A6P0EPA3</accession>
<feature type="compositionally biased region" description="Polar residues" evidence="1">
    <location>
        <begin position="97"/>
        <end position="127"/>
    </location>
</feature>
<organism evidence="2 4">
    <name type="scientific">Modestobacter muralis</name>
    <dbReference type="NCBI Taxonomy" id="1608614"/>
    <lineage>
        <taxon>Bacteria</taxon>
        <taxon>Bacillati</taxon>
        <taxon>Actinomycetota</taxon>
        <taxon>Actinomycetes</taxon>
        <taxon>Geodermatophilales</taxon>
        <taxon>Geodermatophilaceae</taxon>
        <taxon>Modestobacter</taxon>
    </lineage>
</organism>
<name>A0A6P0EPA3_9ACTN</name>
<sequence>MSTTRSNRAKAAITTVSLTGAAMGFLTACGAGGGEDDNEAREVYCVDEQDNVVDEDQCEEAERNGGVGLGGLPFFFLLGSFGGNRYSVGQRIPQQYTTAGTRVNPSDTAARSRSGLPSSGKVTSGTRVSGGIGSGSAGGSSGS</sequence>
<feature type="compositionally biased region" description="Gly residues" evidence="1">
    <location>
        <begin position="128"/>
        <end position="143"/>
    </location>
</feature>
<reference evidence="2 4" key="1">
    <citation type="submission" date="2020-01" db="EMBL/GenBank/DDBJ databases">
        <title>the WGS Modestobacter muralis CPCC 204518.</title>
        <authorList>
            <person name="Jiang Z."/>
        </authorList>
    </citation>
    <scope>NUCLEOTIDE SEQUENCE [LARGE SCALE GENOMIC DNA]</scope>
    <source>
        <strain evidence="2 4">DSM 100205</strain>
    </source>
</reference>
<dbReference type="Proteomes" id="UP000471152">
    <property type="component" value="Unassembled WGS sequence"/>
</dbReference>
<evidence type="ECO:0000313" key="4">
    <source>
        <dbReference type="Proteomes" id="UP000468828"/>
    </source>
</evidence>
<evidence type="ECO:0000256" key="1">
    <source>
        <dbReference type="SAM" id="MobiDB-lite"/>
    </source>
</evidence>
<protein>
    <submittedName>
        <fullName evidence="2">Uncharacterized protein</fullName>
    </submittedName>
</protein>
<gene>
    <name evidence="3" type="ORF">G3R41_05090</name>
    <name evidence="2" type="ORF">GCU67_05090</name>
</gene>
<dbReference type="PROSITE" id="PS51257">
    <property type="entry name" value="PROKAR_LIPOPROTEIN"/>
    <property type="match status" value="1"/>
</dbReference>
<dbReference type="EMBL" id="JAAGWB010000013">
    <property type="protein sequence ID" value="NEN50318.1"/>
    <property type="molecule type" value="Genomic_DNA"/>
</dbReference>
<evidence type="ECO:0000313" key="3">
    <source>
        <dbReference type="EMBL" id="NEN50318.1"/>
    </source>
</evidence>
<reference evidence="3 5" key="2">
    <citation type="submission" date="2020-02" db="EMBL/GenBank/DDBJ databases">
        <title>The WGS of Modestobacter muralis DSM 100205.</title>
        <authorList>
            <person name="Jiang Z."/>
        </authorList>
    </citation>
    <scope>NUCLEOTIDE SEQUENCE [LARGE SCALE GENOMIC DNA]</scope>
    <source>
        <strain evidence="3 5">DSM 100205</strain>
    </source>
</reference>
<feature type="region of interest" description="Disordered" evidence="1">
    <location>
        <begin position="97"/>
        <end position="143"/>
    </location>
</feature>
<evidence type="ECO:0000313" key="5">
    <source>
        <dbReference type="Proteomes" id="UP000471152"/>
    </source>
</evidence>
<dbReference type="AlphaFoldDB" id="A0A6P0EPA3"/>
<evidence type="ECO:0000313" key="2">
    <source>
        <dbReference type="EMBL" id="NEK93551.1"/>
    </source>
</evidence>
<dbReference type="RefSeq" id="WP_163609985.1">
    <property type="nucleotide sequence ID" value="NZ_JAAGWB010000013.1"/>
</dbReference>
<dbReference type="Proteomes" id="UP000468828">
    <property type="component" value="Unassembled WGS sequence"/>
</dbReference>
<proteinExistence type="predicted"/>
<dbReference type="EMBL" id="JAAGWH010000013">
    <property type="protein sequence ID" value="NEK93551.1"/>
    <property type="molecule type" value="Genomic_DNA"/>
</dbReference>
<comment type="caution">
    <text evidence="2">The sequence shown here is derived from an EMBL/GenBank/DDBJ whole genome shotgun (WGS) entry which is preliminary data.</text>
</comment>